<dbReference type="CDD" id="cd00408">
    <property type="entry name" value="DHDPS-like"/>
    <property type="match status" value="1"/>
</dbReference>
<evidence type="ECO:0000256" key="1">
    <source>
        <dbReference type="ARBA" id="ARBA00023239"/>
    </source>
</evidence>
<dbReference type="PANTHER" id="PTHR12128:SF67">
    <property type="entry name" value="BLR3884 PROTEIN"/>
    <property type="match status" value="1"/>
</dbReference>
<comment type="similarity">
    <text evidence="3">Belongs to the DapA family.</text>
</comment>
<gene>
    <name evidence="6" type="ORF">Val02_25150</name>
</gene>
<evidence type="ECO:0000256" key="2">
    <source>
        <dbReference type="ARBA" id="ARBA00023270"/>
    </source>
</evidence>
<feature type="binding site" evidence="5">
    <location>
        <position position="196"/>
    </location>
    <ligand>
        <name>pyruvate</name>
        <dbReference type="ChEBI" id="CHEBI:15361"/>
    </ligand>
</feature>
<dbReference type="InterPro" id="IPR013785">
    <property type="entry name" value="Aldolase_TIM"/>
</dbReference>
<name>A0A8J3YHY8_9ACTN</name>
<protein>
    <recommendedName>
        <fullName evidence="8">Dihydrodipicolinate synthase family protein</fullName>
    </recommendedName>
</protein>
<proteinExistence type="inferred from homology"/>
<keyword evidence="2" id="KW-0704">Schiff base</keyword>
<accession>A0A8J3YHY8</accession>
<evidence type="ECO:0008006" key="8">
    <source>
        <dbReference type="Google" id="ProtNLM"/>
    </source>
</evidence>
<evidence type="ECO:0000313" key="6">
    <source>
        <dbReference type="EMBL" id="GIJ45629.1"/>
    </source>
</evidence>
<dbReference type="InterPro" id="IPR002220">
    <property type="entry name" value="DapA-like"/>
</dbReference>
<evidence type="ECO:0000256" key="4">
    <source>
        <dbReference type="PIRSR" id="PIRSR001365-1"/>
    </source>
</evidence>
<dbReference type="GO" id="GO:0008840">
    <property type="term" value="F:4-hydroxy-tetrahydrodipicolinate synthase activity"/>
    <property type="evidence" value="ECO:0007669"/>
    <property type="project" value="TreeGrafter"/>
</dbReference>
<organism evidence="6 7">
    <name type="scientific">Virgisporangium aliadipatigenens</name>
    <dbReference type="NCBI Taxonomy" id="741659"/>
    <lineage>
        <taxon>Bacteria</taxon>
        <taxon>Bacillati</taxon>
        <taxon>Actinomycetota</taxon>
        <taxon>Actinomycetes</taxon>
        <taxon>Micromonosporales</taxon>
        <taxon>Micromonosporaceae</taxon>
        <taxon>Virgisporangium</taxon>
    </lineage>
</organism>
<dbReference type="Gene3D" id="3.20.20.70">
    <property type="entry name" value="Aldolase class I"/>
    <property type="match status" value="1"/>
</dbReference>
<comment type="caution">
    <text evidence="6">The sequence shown here is derived from an EMBL/GenBank/DDBJ whole genome shotgun (WGS) entry which is preliminary data.</text>
</comment>
<dbReference type="PIRSF" id="PIRSF001365">
    <property type="entry name" value="DHDPS"/>
    <property type="match status" value="1"/>
</dbReference>
<feature type="active site" description="Schiff-base intermediate with substrate" evidence="4">
    <location>
        <position position="156"/>
    </location>
</feature>
<dbReference type="Pfam" id="PF00701">
    <property type="entry name" value="DHDPS"/>
    <property type="match status" value="1"/>
</dbReference>
<dbReference type="SMART" id="SM01130">
    <property type="entry name" value="DHDPS"/>
    <property type="match status" value="1"/>
</dbReference>
<evidence type="ECO:0000256" key="3">
    <source>
        <dbReference type="PIRNR" id="PIRNR001365"/>
    </source>
</evidence>
<feature type="active site" description="Proton donor/acceptor" evidence="4">
    <location>
        <position position="132"/>
    </location>
</feature>
<dbReference type="EMBL" id="BOPF01000007">
    <property type="protein sequence ID" value="GIJ45629.1"/>
    <property type="molecule type" value="Genomic_DNA"/>
</dbReference>
<sequence>MTLLWNGVAVALLTFFDDEGAVDLATTAKHAARLVGEGVHAIVIAGSTGEASALTDTERAELVAAVKAACPDVPVVSGASGDWWQPAAARVAGVVAAGADGVLVAPPRTATDLGAYYSAVSAAAGSVPVLGYHYPGTAGGPIPLDALPGLPLAGMKDSTGEPERFLTTLESWDGALYTGSVLLTAYAGLVGAAGAILAAANVAPEDCVAAWSGDAAAQRRLLSVHRDARRAFPRGLKEATAARFGTPLGSRLG</sequence>
<dbReference type="PROSITE" id="PS00665">
    <property type="entry name" value="DHDPS_1"/>
    <property type="match status" value="1"/>
</dbReference>
<dbReference type="InterPro" id="IPR020624">
    <property type="entry name" value="Schiff_base-form_aldolases_CS"/>
</dbReference>
<dbReference type="PANTHER" id="PTHR12128">
    <property type="entry name" value="DIHYDRODIPICOLINATE SYNTHASE"/>
    <property type="match status" value="1"/>
</dbReference>
<dbReference type="AlphaFoldDB" id="A0A8J3YHY8"/>
<dbReference type="RefSeq" id="WP_203899141.1">
    <property type="nucleotide sequence ID" value="NZ_BOPF01000007.1"/>
</dbReference>
<dbReference type="PRINTS" id="PR00146">
    <property type="entry name" value="DHPICSNTHASE"/>
</dbReference>
<evidence type="ECO:0000256" key="5">
    <source>
        <dbReference type="PIRSR" id="PIRSR001365-2"/>
    </source>
</evidence>
<dbReference type="SUPFAM" id="SSF51569">
    <property type="entry name" value="Aldolase"/>
    <property type="match status" value="1"/>
</dbReference>
<evidence type="ECO:0000313" key="7">
    <source>
        <dbReference type="Proteomes" id="UP000619260"/>
    </source>
</evidence>
<feature type="binding site" evidence="5">
    <location>
        <position position="48"/>
    </location>
    <ligand>
        <name>pyruvate</name>
        <dbReference type="ChEBI" id="CHEBI:15361"/>
    </ligand>
</feature>
<reference evidence="6" key="1">
    <citation type="submission" date="2021-01" db="EMBL/GenBank/DDBJ databases">
        <title>Whole genome shotgun sequence of Virgisporangium aliadipatigenens NBRC 105644.</title>
        <authorList>
            <person name="Komaki H."/>
            <person name="Tamura T."/>
        </authorList>
    </citation>
    <scope>NUCLEOTIDE SEQUENCE</scope>
    <source>
        <strain evidence="6">NBRC 105644</strain>
    </source>
</reference>
<dbReference type="Proteomes" id="UP000619260">
    <property type="component" value="Unassembled WGS sequence"/>
</dbReference>
<keyword evidence="7" id="KW-1185">Reference proteome</keyword>
<keyword evidence="1 3" id="KW-0456">Lyase</keyword>